<dbReference type="EMBL" id="VHSG01000009">
    <property type="protein sequence ID" value="TQV80983.1"/>
    <property type="molecule type" value="Genomic_DNA"/>
</dbReference>
<dbReference type="AlphaFoldDB" id="A0A545TUT2"/>
<dbReference type="Pfam" id="PF18433">
    <property type="entry name" value="DUF5610"/>
    <property type="match status" value="1"/>
</dbReference>
<accession>A0A545TUT2</accession>
<evidence type="ECO:0000313" key="3">
    <source>
        <dbReference type="Proteomes" id="UP000319732"/>
    </source>
</evidence>
<evidence type="ECO:0000259" key="1">
    <source>
        <dbReference type="Pfam" id="PF18433"/>
    </source>
</evidence>
<dbReference type="Gene3D" id="1.10.132.90">
    <property type="match status" value="1"/>
</dbReference>
<keyword evidence="3" id="KW-1185">Reference proteome</keyword>
<name>A0A545TUT2_9GAMM</name>
<comment type="caution">
    <text evidence="2">The sequence shown here is derived from an EMBL/GenBank/DDBJ whole genome shotgun (WGS) entry which is preliminary data.</text>
</comment>
<gene>
    <name evidence="2" type="ORF">FKG94_09815</name>
</gene>
<dbReference type="RefSeq" id="WP_142904037.1">
    <property type="nucleotide sequence ID" value="NZ_ML660091.1"/>
</dbReference>
<organism evidence="2 3">
    <name type="scientific">Exilibacterium tricleocarpae</name>
    <dbReference type="NCBI Taxonomy" id="2591008"/>
    <lineage>
        <taxon>Bacteria</taxon>
        <taxon>Pseudomonadati</taxon>
        <taxon>Pseudomonadota</taxon>
        <taxon>Gammaproteobacteria</taxon>
        <taxon>Cellvibrionales</taxon>
        <taxon>Cellvibrionaceae</taxon>
        <taxon>Exilibacterium</taxon>
    </lineage>
</organism>
<dbReference type="OrthoDB" id="7366224at2"/>
<reference evidence="2 3" key="1">
    <citation type="submission" date="2019-06" db="EMBL/GenBank/DDBJ databases">
        <title>Whole genome sequence for Cellvibrionaceae sp. R142.</title>
        <authorList>
            <person name="Wang G."/>
        </authorList>
    </citation>
    <scope>NUCLEOTIDE SEQUENCE [LARGE SCALE GENOMIC DNA]</scope>
    <source>
        <strain evidence="2 3">R142</strain>
    </source>
</reference>
<dbReference type="InterPro" id="IPR041651">
    <property type="entry name" value="DUF5610"/>
</dbReference>
<dbReference type="Proteomes" id="UP000319732">
    <property type="component" value="Unassembled WGS sequence"/>
</dbReference>
<evidence type="ECO:0000313" key="2">
    <source>
        <dbReference type="EMBL" id="TQV80983.1"/>
    </source>
</evidence>
<sequence length="400" mass="42306">MLAPALSSTFSRPIGQFSSFYQQTQSVQYGARLASSETPRQGGYDGFKVFDQLLQRGSEALQTSSRYVRAAPEAGPSPNQVAERILGFIERRLQRDLAEGAGTEALAGRLEAGLEGFVKGFEDAREQLEGLGLLNKAVVAQTDATYERVVSGVDALRERFLETGATPAPVVDEAAAPAAPLGALNGFSQYGYAQRNSLSFELQTADGDTVRIQAGAEELLAARAQAAGFLDAGRALVGQSGSAGYSYSQQFNLRVDGDLDAGELAAINDLLAKVNDLSGQFFQGDLEGAFNSALSIGYDSREITGFALNLTRVEVVRATAAYQQFEGPGVYAGPAPLNDLAPLGDFARDLIGALELASPFAQPNQLLRDLADRVGSLDDGRAAADGKAFGAFVERLLESL</sequence>
<protein>
    <recommendedName>
        <fullName evidence="1">DUF5610 domain-containing protein</fullName>
    </recommendedName>
</protein>
<feature type="domain" description="DUF5610" evidence="1">
    <location>
        <begin position="51"/>
        <end position="155"/>
    </location>
</feature>
<proteinExistence type="predicted"/>